<dbReference type="InterPro" id="IPR012338">
    <property type="entry name" value="Beta-lactam/transpept-like"/>
</dbReference>
<dbReference type="Proteomes" id="UP000037505">
    <property type="component" value="Unassembled WGS sequence"/>
</dbReference>
<feature type="chain" id="PRO_5005553752" evidence="1">
    <location>
        <begin position="25"/>
        <end position="598"/>
    </location>
</feature>
<evidence type="ECO:0000313" key="5">
    <source>
        <dbReference type="Proteomes" id="UP000037505"/>
    </source>
</evidence>
<feature type="domain" description="Beta-lactamase-related" evidence="2">
    <location>
        <begin position="116"/>
        <end position="433"/>
    </location>
</feature>
<dbReference type="PANTHER" id="PTHR22935">
    <property type="entry name" value="PENICILLIN-BINDING PROTEIN"/>
    <property type="match status" value="1"/>
</dbReference>
<name>A0A0L1JDN8_ASPN3</name>
<comment type="caution">
    <text evidence="4">The sequence shown here is derived from an EMBL/GenBank/DDBJ whole genome shotgun (WGS) entry which is preliminary data.</text>
</comment>
<dbReference type="STRING" id="1509407.A0A0L1JDN8"/>
<feature type="signal peptide" evidence="1">
    <location>
        <begin position="1"/>
        <end position="24"/>
    </location>
</feature>
<feature type="domain" description="Beta-lactamase-like ARB-00930-like C-terminal" evidence="3">
    <location>
        <begin position="452"/>
        <end position="597"/>
    </location>
</feature>
<protein>
    <submittedName>
        <fullName evidence="4">Putative beta-lactamase</fullName>
    </submittedName>
</protein>
<evidence type="ECO:0000313" key="4">
    <source>
        <dbReference type="EMBL" id="KNG89846.1"/>
    </source>
</evidence>
<dbReference type="EMBL" id="JNOM01000023">
    <property type="protein sequence ID" value="KNG89846.1"/>
    <property type="molecule type" value="Genomic_DNA"/>
</dbReference>
<reference evidence="4 5" key="1">
    <citation type="submission" date="2014-06" db="EMBL/GenBank/DDBJ databases">
        <title>The Genome of the Aflatoxigenic Filamentous Fungus Aspergillus nomius.</title>
        <authorList>
            <person name="Moore M.G."/>
            <person name="Shannon B.M."/>
            <person name="Brian M.M."/>
        </authorList>
    </citation>
    <scope>NUCLEOTIDE SEQUENCE [LARGE SCALE GENOMIC DNA]</scope>
    <source>
        <strain evidence="4 5">NRRL 13137</strain>
    </source>
</reference>
<dbReference type="RefSeq" id="XP_015410769.1">
    <property type="nucleotide sequence ID" value="XM_015547005.1"/>
</dbReference>
<keyword evidence="1" id="KW-0732">Signal</keyword>
<evidence type="ECO:0000256" key="1">
    <source>
        <dbReference type="SAM" id="SignalP"/>
    </source>
</evidence>
<dbReference type="SUPFAM" id="SSF56601">
    <property type="entry name" value="beta-lactamase/transpeptidase-like"/>
    <property type="match status" value="1"/>
</dbReference>
<dbReference type="Gene3D" id="3.40.710.10">
    <property type="entry name" value="DD-peptidase/beta-lactamase superfamily"/>
    <property type="match status" value="1"/>
</dbReference>
<dbReference type="AlphaFoldDB" id="A0A0L1JDN8"/>
<gene>
    <name evidence="4" type="ORF">ANOM_001748</name>
</gene>
<proteinExistence type="predicted"/>
<dbReference type="Pfam" id="PF26335">
    <property type="entry name" value="ARB_00930_C"/>
    <property type="match status" value="1"/>
</dbReference>
<dbReference type="InterPro" id="IPR001466">
    <property type="entry name" value="Beta-lactam-related"/>
</dbReference>
<dbReference type="InterPro" id="IPR051478">
    <property type="entry name" value="Beta-lactamase-like_AB/R"/>
</dbReference>
<evidence type="ECO:0000259" key="3">
    <source>
        <dbReference type="Pfam" id="PF26335"/>
    </source>
</evidence>
<accession>A0A0L1JDN8</accession>
<sequence length="598" mass="64876">MLFLPSIRAHQLLQLVSFFLLTAAYSENSCPLQAPLYHPPRDPVSNENVKAASDNLTQAIEAALTTGATDLGSLPINTTTFAIKVFSSHTEDSIYEYLYTSPTYSPKSGAGVENTTLDSVYRVASISKLLTVLTLLAHDGYTHWNHPITDFIPELDAIPRSQNSRIRWRDITIGDLAAQLSGVPHDYGFEDLAGKYSNEQMMAMGLPAVPAKDIPTCNQGEGLNGGNPCDREAFLRGIVSEDPTFAPGTTPAYSNAAYQLLRYAMENITGIEFASMFDDSIVKPLNLNSTSLLTPKNDNTGIIPVNATASLWDFNLGDGDAFGGAYSSANDLAVIGRSILQSLSGSSALNLSATLTRHWLKPLSHTTSFRTSVGAPWEIFRYELPNRPNHVIDVYSKSGNLGAYADIIALIPEYEIGFSITAADLPTNPLMNVWGLADLVIDRLTPAFDKAARQEANSTYAGTYQAPGGNSTADSYVTITTDHDKPGLQVTEWVSNGIDFLQSLAGLSGFEGLAVTLYPTGIEESVHGDRVKHVFFRSVFDYDTSGSSKGFISACQSWLNVDGSRIGNIGVDEWVFTVEKGQATIAEPRLLRKELRRA</sequence>
<dbReference type="PANTHER" id="PTHR22935:SF97">
    <property type="entry name" value="BETA-LACTAMASE-RELATED DOMAIN-CONTAINING PROTEIN"/>
    <property type="match status" value="1"/>
</dbReference>
<dbReference type="InterPro" id="IPR058664">
    <property type="entry name" value="ARB_00930-like_C"/>
</dbReference>
<organism evidence="4 5">
    <name type="scientific">Aspergillus nomiae NRRL (strain ATCC 15546 / NRRL 13137 / CBS 260.88 / M93)</name>
    <dbReference type="NCBI Taxonomy" id="1509407"/>
    <lineage>
        <taxon>Eukaryota</taxon>
        <taxon>Fungi</taxon>
        <taxon>Dikarya</taxon>
        <taxon>Ascomycota</taxon>
        <taxon>Pezizomycotina</taxon>
        <taxon>Eurotiomycetes</taxon>
        <taxon>Eurotiomycetidae</taxon>
        <taxon>Eurotiales</taxon>
        <taxon>Aspergillaceae</taxon>
        <taxon>Aspergillus</taxon>
        <taxon>Aspergillus subgen. Circumdati</taxon>
    </lineage>
</organism>
<dbReference type="GeneID" id="26803552"/>
<dbReference type="Pfam" id="PF00144">
    <property type="entry name" value="Beta-lactamase"/>
    <property type="match status" value="1"/>
</dbReference>
<keyword evidence="5" id="KW-1185">Reference proteome</keyword>
<evidence type="ECO:0000259" key="2">
    <source>
        <dbReference type="Pfam" id="PF00144"/>
    </source>
</evidence>
<dbReference type="OrthoDB" id="10250282at2759"/>